<dbReference type="FunFam" id="2.60.40.10:FF:000208">
    <property type="entry name" value="Butyrophilin subfamily 1 member A1"/>
    <property type="match status" value="1"/>
</dbReference>
<dbReference type="Proteomes" id="UP000011518">
    <property type="component" value="Unassembled WGS sequence"/>
</dbReference>
<evidence type="ECO:0000259" key="5">
    <source>
        <dbReference type="SMART" id="SM00409"/>
    </source>
</evidence>
<dbReference type="SMART" id="SM00409">
    <property type="entry name" value="IG"/>
    <property type="match status" value="1"/>
</dbReference>
<evidence type="ECO:0000313" key="6">
    <source>
        <dbReference type="EMBL" id="ELV11371.1"/>
    </source>
</evidence>
<organism evidence="6 7">
    <name type="scientific">Tupaia chinensis</name>
    <name type="common">Chinese tree shrew</name>
    <name type="synonym">Tupaia belangeri chinensis</name>
    <dbReference type="NCBI Taxonomy" id="246437"/>
    <lineage>
        <taxon>Eukaryota</taxon>
        <taxon>Metazoa</taxon>
        <taxon>Chordata</taxon>
        <taxon>Craniata</taxon>
        <taxon>Vertebrata</taxon>
        <taxon>Euteleostomi</taxon>
        <taxon>Mammalia</taxon>
        <taxon>Eutheria</taxon>
        <taxon>Euarchontoglires</taxon>
        <taxon>Scandentia</taxon>
        <taxon>Tupaiidae</taxon>
        <taxon>Tupaia</taxon>
    </lineage>
</organism>
<reference evidence="7" key="1">
    <citation type="submission" date="2012-07" db="EMBL/GenBank/DDBJ databases">
        <title>Genome of the Chinese tree shrew, a rising model animal genetically related to primates.</title>
        <authorList>
            <person name="Zhang G."/>
            <person name="Fan Y."/>
            <person name="Yao Y."/>
            <person name="Huang Z."/>
        </authorList>
    </citation>
    <scope>NUCLEOTIDE SEQUENCE [LARGE SCALE GENOMIC DNA]</scope>
</reference>
<dbReference type="InterPro" id="IPR013783">
    <property type="entry name" value="Ig-like_fold"/>
</dbReference>
<feature type="domain" description="Immunoglobulin" evidence="5">
    <location>
        <begin position="14"/>
        <end position="121"/>
    </location>
</feature>
<evidence type="ECO:0000256" key="4">
    <source>
        <dbReference type="SAM" id="Phobius"/>
    </source>
</evidence>
<dbReference type="InParanoid" id="L8YAI5"/>
<keyword evidence="3" id="KW-0393">Immunoglobulin domain</keyword>
<dbReference type="Gene3D" id="2.60.40.10">
    <property type="entry name" value="Immunoglobulins"/>
    <property type="match status" value="1"/>
</dbReference>
<evidence type="ECO:0000256" key="1">
    <source>
        <dbReference type="ARBA" id="ARBA00004370"/>
    </source>
</evidence>
<dbReference type="GO" id="GO:0005102">
    <property type="term" value="F:signaling receptor binding"/>
    <property type="evidence" value="ECO:0007669"/>
    <property type="project" value="TreeGrafter"/>
</dbReference>
<feature type="transmembrane region" description="Helical" evidence="4">
    <location>
        <begin position="174"/>
        <end position="194"/>
    </location>
</feature>
<protein>
    <submittedName>
        <fullName evidence="6">Butyrophilin subfamily 3 member A3</fullName>
    </submittedName>
</protein>
<dbReference type="PANTHER" id="PTHR24100:SF64">
    <property type="entry name" value="BUTYROPHILIN, SUBFAMILY 3, MEMBER A3-RELATED"/>
    <property type="match status" value="1"/>
</dbReference>
<dbReference type="EMBL" id="KB365232">
    <property type="protein sequence ID" value="ELV11371.1"/>
    <property type="molecule type" value="Genomic_DNA"/>
</dbReference>
<dbReference type="Pfam" id="PF07686">
    <property type="entry name" value="V-set"/>
    <property type="match status" value="1"/>
</dbReference>
<dbReference type="eggNOG" id="ENOG502QSRZ">
    <property type="taxonomic scope" value="Eukaryota"/>
</dbReference>
<reference evidence="7" key="2">
    <citation type="journal article" date="2013" name="Nat. Commun.">
        <title>Genome of the Chinese tree shrew.</title>
        <authorList>
            <person name="Fan Y."/>
            <person name="Huang Z.Y."/>
            <person name="Cao C.C."/>
            <person name="Chen C.S."/>
            <person name="Chen Y.X."/>
            <person name="Fan D.D."/>
            <person name="He J."/>
            <person name="Hou H.L."/>
            <person name="Hu L."/>
            <person name="Hu X.T."/>
            <person name="Jiang X.T."/>
            <person name="Lai R."/>
            <person name="Lang Y.S."/>
            <person name="Liang B."/>
            <person name="Liao S.G."/>
            <person name="Mu D."/>
            <person name="Ma Y.Y."/>
            <person name="Niu Y.Y."/>
            <person name="Sun X.Q."/>
            <person name="Xia J.Q."/>
            <person name="Xiao J."/>
            <person name="Xiong Z.Q."/>
            <person name="Xu L."/>
            <person name="Yang L."/>
            <person name="Zhang Y."/>
            <person name="Zhao W."/>
            <person name="Zhao X.D."/>
            <person name="Zheng Y.T."/>
            <person name="Zhou J.M."/>
            <person name="Zhu Y.B."/>
            <person name="Zhang G.J."/>
            <person name="Wang J."/>
            <person name="Yao Y.G."/>
        </authorList>
    </citation>
    <scope>NUCLEOTIDE SEQUENCE [LARGE SCALE GENOMIC DNA]</scope>
</reference>
<keyword evidence="4" id="KW-0812">Transmembrane</keyword>
<keyword evidence="4" id="KW-1133">Transmembrane helix</keyword>
<dbReference type="GO" id="GO:0009897">
    <property type="term" value="C:external side of plasma membrane"/>
    <property type="evidence" value="ECO:0007669"/>
    <property type="project" value="TreeGrafter"/>
</dbReference>
<evidence type="ECO:0000313" key="7">
    <source>
        <dbReference type="Proteomes" id="UP000011518"/>
    </source>
</evidence>
<dbReference type="PANTHER" id="PTHR24100">
    <property type="entry name" value="BUTYROPHILIN"/>
    <property type="match status" value="1"/>
</dbReference>
<name>L8YAI5_TUPCH</name>
<dbReference type="InterPro" id="IPR003599">
    <property type="entry name" value="Ig_sub"/>
</dbReference>
<dbReference type="SUPFAM" id="SSF48726">
    <property type="entry name" value="Immunoglobulin"/>
    <property type="match status" value="1"/>
</dbReference>
<dbReference type="GO" id="GO:0001817">
    <property type="term" value="P:regulation of cytokine production"/>
    <property type="evidence" value="ECO:0007669"/>
    <property type="project" value="TreeGrafter"/>
</dbReference>
<dbReference type="AlphaFoldDB" id="L8YAI5"/>
<keyword evidence="2 4" id="KW-0472">Membrane</keyword>
<evidence type="ECO:0000256" key="2">
    <source>
        <dbReference type="ARBA" id="ARBA00023136"/>
    </source>
</evidence>
<dbReference type="InterPro" id="IPR013106">
    <property type="entry name" value="Ig_V-set"/>
</dbReference>
<dbReference type="InterPro" id="IPR036179">
    <property type="entry name" value="Ig-like_dom_sf"/>
</dbReference>
<accession>L8YAI5</accession>
<keyword evidence="7" id="KW-1185">Reference proteome</keyword>
<gene>
    <name evidence="6" type="ORF">TREES_T100009498</name>
</gene>
<proteinExistence type="predicted"/>
<dbReference type="InterPro" id="IPR050504">
    <property type="entry name" value="IgSF_BTN/MOG"/>
</dbReference>
<sequence length="246" mass="28051">MSAVTMDLRWFCTEFSEVVVLGRDATLPCSLSLPMSAVTMEQWWFHTEFSEVVLSFRDQQEQKEEQLAQYAERASLVRDFLAQGEAAVRIHKVWVSDNGLYTCFFRKGGFYKEANLELQVAEVGSAPQVHIRGPEEDGVRVGCKILNPVLGQERTTAIFIPEPFFPQASPWKPAFVVSLTVLGLLLCGAGCFLMRERSARLQRKREWKRVWLEKEEAQQAKEEELKASDELQATLRERKAAYLAGE</sequence>
<evidence type="ECO:0000256" key="3">
    <source>
        <dbReference type="ARBA" id="ARBA00023319"/>
    </source>
</evidence>
<dbReference type="GO" id="GO:0050852">
    <property type="term" value="P:T cell receptor signaling pathway"/>
    <property type="evidence" value="ECO:0007669"/>
    <property type="project" value="TreeGrafter"/>
</dbReference>
<comment type="subcellular location">
    <subcellularLocation>
        <location evidence="1">Membrane</location>
    </subcellularLocation>
</comment>